<proteinExistence type="predicted"/>
<organism evidence="1 2">
    <name type="scientific">Cichorium intybus</name>
    <name type="common">Chicory</name>
    <dbReference type="NCBI Taxonomy" id="13427"/>
    <lineage>
        <taxon>Eukaryota</taxon>
        <taxon>Viridiplantae</taxon>
        <taxon>Streptophyta</taxon>
        <taxon>Embryophyta</taxon>
        <taxon>Tracheophyta</taxon>
        <taxon>Spermatophyta</taxon>
        <taxon>Magnoliopsida</taxon>
        <taxon>eudicotyledons</taxon>
        <taxon>Gunneridae</taxon>
        <taxon>Pentapetalae</taxon>
        <taxon>asterids</taxon>
        <taxon>campanulids</taxon>
        <taxon>Asterales</taxon>
        <taxon>Asteraceae</taxon>
        <taxon>Cichorioideae</taxon>
        <taxon>Cichorieae</taxon>
        <taxon>Cichoriinae</taxon>
        <taxon>Cichorium</taxon>
    </lineage>
</organism>
<dbReference type="Proteomes" id="UP001055811">
    <property type="component" value="Linkage Group LG09"/>
</dbReference>
<sequence length="195" mass="21827">MLKREYLNALFLSSSHLLYDFFFLFSPNICLHIDPLFESQFFWNSAAASSKLALKQPTIRVVAIIAEGVTESDTKELISYVRLLLGQQQLVGFKLECSRLVTLLEQLTTLYNANCTGMNLLDLSPNIKMIIVLRELGGRDEYSLVEALKSGKINKPVCAWVSGTCEHLFKSEVQFGHAGAKSGAEQWKSVTLFEA</sequence>
<gene>
    <name evidence="1" type="ORF">L2E82_46921</name>
</gene>
<evidence type="ECO:0000313" key="1">
    <source>
        <dbReference type="EMBL" id="KAI3688975.1"/>
    </source>
</evidence>
<reference evidence="1 2" key="2">
    <citation type="journal article" date="2022" name="Mol. Ecol. Resour.">
        <title>The genomes of chicory, endive, great burdock and yacon provide insights into Asteraceae paleo-polyploidization history and plant inulin production.</title>
        <authorList>
            <person name="Fan W."/>
            <person name="Wang S."/>
            <person name="Wang H."/>
            <person name="Wang A."/>
            <person name="Jiang F."/>
            <person name="Liu H."/>
            <person name="Zhao H."/>
            <person name="Xu D."/>
            <person name="Zhang Y."/>
        </authorList>
    </citation>
    <scope>NUCLEOTIDE SEQUENCE [LARGE SCALE GENOMIC DNA]</scope>
    <source>
        <strain evidence="2">cv. Punajuju</strain>
        <tissue evidence="1">Leaves</tissue>
    </source>
</reference>
<accession>A0ACB8YY79</accession>
<name>A0ACB8YY79_CICIN</name>
<reference evidence="2" key="1">
    <citation type="journal article" date="2022" name="Mol. Ecol. Resour.">
        <title>The genomes of chicory, endive, great burdock and yacon provide insights into Asteraceae palaeo-polyploidization history and plant inulin production.</title>
        <authorList>
            <person name="Fan W."/>
            <person name="Wang S."/>
            <person name="Wang H."/>
            <person name="Wang A."/>
            <person name="Jiang F."/>
            <person name="Liu H."/>
            <person name="Zhao H."/>
            <person name="Xu D."/>
            <person name="Zhang Y."/>
        </authorList>
    </citation>
    <scope>NUCLEOTIDE SEQUENCE [LARGE SCALE GENOMIC DNA]</scope>
    <source>
        <strain evidence="2">cv. Punajuju</strain>
    </source>
</reference>
<comment type="caution">
    <text evidence="1">The sequence shown here is derived from an EMBL/GenBank/DDBJ whole genome shotgun (WGS) entry which is preliminary data.</text>
</comment>
<dbReference type="EMBL" id="CM042017">
    <property type="protein sequence ID" value="KAI3688975.1"/>
    <property type="molecule type" value="Genomic_DNA"/>
</dbReference>
<protein>
    <submittedName>
        <fullName evidence="1">Uncharacterized protein</fullName>
    </submittedName>
</protein>
<keyword evidence="2" id="KW-1185">Reference proteome</keyword>
<evidence type="ECO:0000313" key="2">
    <source>
        <dbReference type="Proteomes" id="UP001055811"/>
    </source>
</evidence>